<name>A0A7J7FBJ5_DICBM</name>
<dbReference type="EMBL" id="JACDTQ010000823">
    <property type="protein sequence ID" value="KAF5925076.1"/>
    <property type="molecule type" value="Genomic_DNA"/>
</dbReference>
<evidence type="ECO:0000313" key="1">
    <source>
        <dbReference type="EMBL" id="KAF5925076.1"/>
    </source>
</evidence>
<gene>
    <name evidence="1" type="ORF">HPG69_008753</name>
</gene>
<organism evidence="1 2">
    <name type="scientific">Diceros bicornis minor</name>
    <name type="common">South-central black rhinoceros</name>
    <dbReference type="NCBI Taxonomy" id="77932"/>
    <lineage>
        <taxon>Eukaryota</taxon>
        <taxon>Metazoa</taxon>
        <taxon>Chordata</taxon>
        <taxon>Craniata</taxon>
        <taxon>Vertebrata</taxon>
        <taxon>Euteleostomi</taxon>
        <taxon>Mammalia</taxon>
        <taxon>Eutheria</taxon>
        <taxon>Laurasiatheria</taxon>
        <taxon>Perissodactyla</taxon>
        <taxon>Rhinocerotidae</taxon>
        <taxon>Diceros</taxon>
    </lineage>
</organism>
<protein>
    <submittedName>
        <fullName evidence="1">Uncharacterized protein</fullName>
    </submittedName>
</protein>
<sequence length="54" mass="5865">VFTSQKLLQAPSSLMERSVVQQVTRVAPSSCRFVGHPCTTAFSTATTGKSIMYQ</sequence>
<proteinExistence type="predicted"/>
<dbReference type="AlphaFoldDB" id="A0A7J7FBJ5"/>
<feature type="non-terminal residue" evidence="1">
    <location>
        <position position="54"/>
    </location>
</feature>
<evidence type="ECO:0000313" key="2">
    <source>
        <dbReference type="Proteomes" id="UP000551758"/>
    </source>
</evidence>
<dbReference type="Proteomes" id="UP000551758">
    <property type="component" value="Unassembled WGS sequence"/>
</dbReference>
<accession>A0A7J7FBJ5</accession>
<reference evidence="1 2" key="1">
    <citation type="journal article" date="2020" name="Mol. Biol. Evol.">
        <title>Interspecific Gene Flow and the Evolution of Specialization in Black and White Rhinoceros.</title>
        <authorList>
            <person name="Moodley Y."/>
            <person name="Westbury M.V."/>
            <person name="Russo I.M."/>
            <person name="Gopalakrishnan S."/>
            <person name="Rakotoarivelo A."/>
            <person name="Olsen R.A."/>
            <person name="Prost S."/>
            <person name="Tunstall T."/>
            <person name="Ryder O.A."/>
            <person name="Dalen L."/>
            <person name="Bruford M.W."/>
        </authorList>
    </citation>
    <scope>NUCLEOTIDE SEQUENCE [LARGE SCALE GENOMIC DNA]</scope>
    <source>
        <strain evidence="1">SBR-YM</strain>
        <tissue evidence="1">Skin</tissue>
    </source>
</reference>
<comment type="caution">
    <text evidence="1">The sequence shown here is derived from an EMBL/GenBank/DDBJ whole genome shotgun (WGS) entry which is preliminary data.</text>
</comment>
<keyword evidence="2" id="KW-1185">Reference proteome</keyword>
<feature type="non-terminal residue" evidence="1">
    <location>
        <position position="1"/>
    </location>
</feature>